<dbReference type="GO" id="GO:0030313">
    <property type="term" value="C:cell envelope"/>
    <property type="evidence" value="ECO:0007669"/>
    <property type="project" value="UniProtKB-SubCell"/>
</dbReference>
<evidence type="ECO:0000259" key="5">
    <source>
        <dbReference type="PROSITE" id="PS51352"/>
    </source>
</evidence>
<dbReference type="PANTHER" id="PTHR42852">
    <property type="entry name" value="THIOL:DISULFIDE INTERCHANGE PROTEIN DSBE"/>
    <property type="match status" value="1"/>
</dbReference>
<dbReference type="CDD" id="cd02966">
    <property type="entry name" value="TlpA_like_family"/>
    <property type="match status" value="1"/>
</dbReference>
<evidence type="ECO:0000256" key="4">
    <source>
        <dbReference type="ARBA" id="ARBA00023284"/>
    </source>
</evidence>
<evidence type="ECO:0000313" key="7">
    <source>
        <dbReference type="Proteomes" id="UP000292209"/>
    </source>
</evidence>
<evidence type="ECO:0000256" key="1">
    <source>
        <dbReference type="ARBA" id="ARBA00004196"/>
    </source>
</evidence>
<evidence type="ECO:0000256" key="3">
    <source>
        <dbReference type="ARBA" id="ARBA00023157"/>
    </source>
</evidence>
<dbReference type="Pfam" id="PF08534">
    <property type="entry name" value="Redoxin"/>
    <property type="match status" value="1"/>
</dbReference>
<feature type="domain" description="Thioredoxin" evidence="5">
    <location>
        <begin position="354"/>
        <end position="510"/>
    </location>
</feature>
<comment type="subcellular location">
    <subcellularLocation>
        <location evidence="1">Cell envelope</location>
    </subcellularLocation>
</comment>
<dbReference type="AlphaFoldDB" id="A0A4V2F610"/>
<protein>
    <submittedName>
        <fullName evidence="6">Thiol-disulfide isomerase/thioredoxin</fullName>
    </submittedName>
</protein>
<dbReference type="GO" id="GO:0016853">
    <property type="term" value="F:isomerase activity"/>
    <property type="evidence" value="ECO:0007669"/>
    <property type="project" value="UniProtKB-KW"/>
</dbReference>
<keyword evidence="6" id="KW-0413">Isomerase</keyword>
<proteinExistence type="predicted"/>
<comment type="caution">
    <text evidence="6">The sequence shown here is derived from an EMBL/GenBank/DDBJ whole genome shotgun (WGS) entry which is preliminary data.</text>
</comment>
<name>A0A4V2F610_9BACT</name>
<dbReference type="GO" id="GO:0016491">
    <property type="term" value="F:oxidoreductase activity"/>
    <property type="evidence" value="ECO:0007669"/>
    <property type="project" value="InterPro"/>
</dbReference>
<evidence type="ECO:0000256" key="2">
    <source>
        <dbReference type="ARBA" id="ARBA00022748"/>
    </source>
</evidence>
<keyword evidence="2" id="KW-0201">Cytochrome c-type biogenesis</keyword>
<dbReference type="PANTHER" id="PTHR42852:SF6">
    <property type="entry name" value="THIOL:DISULFIDE INTERCHANGE PROTEIN DSBE"/>
    <property type="match status" value="1"/>
</dbReference>
<organism evidence="6 7">
    <name type="scientific">Cecembia calidifontis</name>
    <dbReference type="NCBI Taxonomy" id="1187080"/>
    <lineage>
        <taxon>Bacteria</taxon>
        <taxon>Pseudomonadati</taxon>
        <taxon>Bacteroidota</taxon>
        <taxon>Cytophagia</taxon>
        <taxon>Cytophagales</taxon>
        <taxon>Cyclobacteriaceae</taxon>
        <taxon>Cecembia</taxon>
    </lineage>
</organism>
<evidence type="ECO:0000313" key="6">
    <source>
        <dbReference type="EMBL" id="RZS94689.1"/>
    </source>
</evidence>
<reference evidence="6 7" key="1">
    <citation type="submission" date="2019-02" db="EMBL/GenBank/DDBJ databases">
        <title>Genomic Encyclopedia of Archaeal and Bacterial Type Strains, Phase II (KMG-II): from individual species to whole genera.</title>
        <authorList>
            <person name="Goeker M."/>
        </authorList>
    </citation>
    <scope>NUCLEOTIDE SEQUENCE [LARGE SCALE GENOMIC DNA]</scope>
    <source>
        <strain evidence="6 7">DSM 21411</strain>
    </source>
</reference>
<keyword evidence="7" id="KW-1185">Reference proteome</keyword>
<dbReference type="Gene3D" id="3.40.30.10">
    <property type="entry name" value="Glutaredoxin"/>
    <property type="match status" value="1"/>
</dbReference>
<dbReference type="InterPro" id="IPR036249">
    <property type="entry name" value="Thioredoxin-like_sf"/>
</dbReference>
<dbReference type="GO" id="GO:0017004">
    <property type="term" value="P:cytochrome complex assembly"/>
    <property type="evidence" value="ECO:0007669"/>
    <property type="project" value="UniProtKB-KW"/>
</dbReference>
<dbReference type="Proteomes" id="UP000292209">
    <property type="component" value="Unassembled WGS sequence"/>
</dbReference>
<keyword evidence="4" id="KW-0676">Redox-active center</keyword>
<keyword evidence="3" id="KW-1015">Disulfide bond</keyword>
<dbReference type="InterPro" id="IPR013740">
    <property type="entry name" value="Redoxin"/>
</dbReference>
<dbReference type="EMBL" id="SGXG01000001">
    <property type="protein sequence ID" value="RZS94689.1"/>
    <property type="molecule type" value="Genomic_DNA"/>
</dbReference>
<gene>
    <name evidence="6" type="ORF">BC751_0196</name>
</gene>
<dbReference type="PROSITE" id="PS51352">
    <property type="entry name" value="THIOREDOXIN_2"/>
    <property type="match status" value="1"/>
</dbReference>
<accession>A0A4V2F610</accession>
<dbReference type="InterPro" id="IPR050553">
    <property type="entry name" value="Thioredoxin_ResA/DsbE_sf"/>
</dbReference>
<dbReference type="SUPFAM" id="SSF52833">
    <property type="entry name" value="Thioredoxin-like"/>
    <property type="match status" value="1"/>
</dbReference>
<dbReference type="InterPro" id="IPR013766">
    <property type="entry name" value="Thioredoxin_domain"/>
</dbReference>
<sequence>MNFSSLRTAIIFLKNAQISSKRGFSTKIQGCDLKAFERTPEIMEQSGRNSQNFSLKKPKTRESALPDLPLIIFFKHFGQILKENSFYPTIFVEIYSKPYSPSTSYHLMLQKKIRWILLSSLTLNLFSCVKEQKTAFDLSGLYRASIEITTDEVPFFLNLKKSGEKWAAEILNGDEVLNYDEVYVEGDSIRIVMGIFDAEIKAKMMENGTLHGVFVKNFSSGYSIPFFAEKGELPRFPTTQTPEFDFSGKWKTVFDDGNGKSYEAIALFEQKGNKLTGTFLTKLGDYRFLEGNVEGNMFYLSAFDGSHVYYFEGRAENNGSISGKFRSGPKYQETFVAERNETFELPDAYSMNYLKEGFDKFTFTFPDVDGKMVSLEDEQFKNKVVLVQLFGTWCPNCMDETKFLAEWYKKNKSKGVEIIALAFETKADFDYASERVRKTKERMGAEYTFLIAGESNKEKALEALPALNQIIAFPTLIYLDKSGQVKKIHTGFNGPGTGGHYHRWVEEHENLIKELLLEP</sequence>